<comment type="caution">
    <text evidence="3">The sequence shown here is derived from an EMBL/GenBank/DDBJ whole genome shotgun (WGS) entry which is preliminary data.</text>
</comment>
<dbReference type="GO" id="GO:0005524">
    <property type="term" value="F:ATP binding"/>
    <property type="evidence" value="ECO:0007669"/>
    <property type="project" value="InterPro"/>
</dbReference>
<dbReference type="EMBL" id="MNTG01000002">
    <property type="protein sequence ID" value="OLA39128.1"/>
    <property type="molecule type" value="Genomic_DNA"/>
</dbReference>
<protein>
    <submittedName>
        <fullName evidence="3">Uncharacterized protein</fullName>
    </submittedName>
</protein>
<dbReference type="AlphaFoldDB" id="A0A1Q6R9S2"/>
<dbReference type="Proteomes" id="UP000186777">
    <property type="component" value="Unassembled WGS sequence"/>
</dbReference>
<dbReference type="SUPFAM" id="SSF46785">
    <property type="entry name" value="Winged helix' DNA-binding domain"/>
    <property type="match status" value="1"/>
</dbReference>
<dbReference type="InterPro" id="IPR036390">
    <property type="entry name" value="WH_DNA-bd_sf"/>
</dbReference>
<proteinExistence type="predicted"/>
<dbReference type="Pfam" id="PF01637">
    <property type="entry name" value="ATPase_2"/>
    <property type="match status" value="1"/>
</dbReference>
<dbReference type="Pfam" id="PF03008">
    <property type="entry name" value="DUF234"/>
    <property type="match status" value="1"/>
</dbReference>
<evidence type="ECO:0000259" key="2">
    <source>
        <dbReference type="Pfam" id="PF03008"/>
    </source>
</evidence>
<accession>A0A1Q6R9S2</accession>
<organism evidence="3 4">
    <name type="scientific">Phascolarctobacterium succinatutens</name>
    <dbReference type="NCBI Taxonomy" id="626940"/>
    <lineage>
        <taxon>Bacteria</taxon>
        <taxon>Bacillati</taxon>
        <taxon>Bacillota</taxon>
        <taxon>Negativicutes</taxon>
        <taxon>Acidaminococcales</taxon>
        <taxon>Acidaminococcaceae</taxon>
        <taxon>Phascolarctobacterium</taxon>
    </lineage>
</organism>
<dbReference type="PANTHER" id="PTHR34704:SF2">
    <property type="entry name" value="ATPASE"/>
    <property type="match status" value="1"/>
</dbReference>
<sequence>MFIGRKKELATLEKLYNSNELKCVCLTGDAGIGKTALLQEFARRKHKAYFCVRTSTNNANKAAFYTELSAQGIVQCNSGCWQDILKLIYKKAKGEKIVLLIDDVQELENSFSELLPEIIACLHSEVEKLRLLLVFSGRECDYVLHLLGKSKLPLSQIFLQSLNYEDVLPCLIPFSNEEKVLLYGVTGGKPGYLQLIDSTLSFKDNLYNLFFSPTASLLHVAEQILVLNFRQPHIYHAILCSVACGAIHMKEIAEAVGMPNNKTSKYVGVLVEKGLLKKLVPLVEAKLGKQQKTTCYIVSDSMLTFWYRFVYPFLSSIAMGCGNYLLRTKVLPALDDYAKVLFLEICRQYCFTLRERGDFHKFMQFGYLWPKDNCAAEQIRLIAYDKNSAGFMQCVWEKSKVDVPLIKQLQREYADKTGRSNYYIVFSRRGFTDRALGYAARTKEVRLVSLFYFK</sequence>
<feature type="domain" description="DUF234" evidence="2">
    <location>
        <begin position="306"/>
        <end position="400"/>
    </location>
</feature>
<dbReference type="SUPFAM" id="SSF52540">
    <property type="entry name" value="P-loop containing nucleoside triphosphate hydrolases"/>
    <property type="match status" value="1"/>
</dbReference>
<dbReference type="PANTHER" id="PTHR34704">
    <property type="entry name" value="ATPASE"/>
    <property type="match status" value="1"/>
</dbReference>
<evidence type="ECO:0000313" key="3">
    <source>
        <dbReference type="EMBL" id="OLA39128.1"/>
    </source>
</evidence>
<evidence type="ECO:0000313" key="4">
    <source>
        <dbReference type="Proteomes" id="UP000186777"/>
    </source>
</evidence>
<dbReference type="STRING" id="626940.BHW43_02030"/>
<reference evidence="3 4" key="1">
    <citation type="journal article" date="2016" name="Nat. Biotechnol.">
        <title>Measurement of bacterial replication rates in microbial communities.</title>
        <authorList>
            <person name="Brown C.T."/>
            <person name="Olm M.R."/>
            <person name="Thomas B.C."/>
            <person name="Banfield J.F."/>
        </authorList>
    </citation>
    <scope>NUCLEOTIDE SEQUENCE [LARGE SCALE GENOMIC DNA]</scope>
    <source>
        <strain evidence="3">46_33</strain>
    </source>
</reference>
<dbReference type="InterPro" id="IPR027417">
    <property type="entry name" value="P-loop_NTPase"/>
</dbReference>
<dbReference type="CDD" id="cd00009">
    <property type="entry name" value="AAA"/>
    <property type="match status" value="1"/>
</dbReference>
<gene>
    <name evidence="3" type="ORF">BHW43_02030</name>
</gene>
<dbReference type="RefSeq" id="WP_303679300.1">
    <property type="nucleotide sequence ID" value="NZ_DBEZXK010000030.1"/>
</dbReference>
<evidence type="ECO:0000259" key="1">
    <source>
        <dbReference type="Pfam" id="PF01637"/>
    </source>
</evidence>
<name>A0A1Q6R9S2_9FIRM</name>
<dbReference type="PRINTS" id="PR00364">
    <property type="entry name" value="DISEASERSIST"/>
</dbReference>
<dbReference type="InterPro" id="IPR004256">
    <property type="entry name" value="DUF234"/>
</dbReference>
<dbReference type="Gene3D" id="3.40.50.300">
    <property type="entry name" value="P-loop containing nucleotide triphosphate hydrolases"/>
    <property type="match status" value="1"/>
</dbReference>
<dbReference type="InterPro" id="IPR011579">
    <property type="entry name" value="ATPase_dom"/>
</dbReference>
<feature type="domain" description="ATPase" evidence="1">
    <location>
        <begin position="2"/>
        <end position="194"/>
    </location>
</feature>